<evidence type="ECO:0000256" key="1">
    <source>
        <dbReference type="SAM" id="MobiDB-lite"/>
    </source>
</evidence>
<dbReference type="EMBL" id="JACSDY010000009">
    <property type="protein sequence ID" value="KAF7420325.1"/>
    <property type="molecule type" value="Genomic_DNA"/>
</dbReference>
<feature type="region of interest" description="Disordered" evidence="1">
    <location>
        <begin position="155"/>
        <end position="179"/>
    </location>
</feature>
<evidence type="ECO:0000313" key="2">
    <source>
        <dbReference type="EMBL" id="KAF7420325.1"/>
    </source>
</evidence>
<dbReference type="AlphaFoldDB" id="A0A834NXD8"/>
<proteinExistence type="predicted"/>
<accession>A0A834NXD8</accession>
<dbReference type="Proteomes" id="UP000600918">
    <property type="component" value="Unassembled WGS sequence"/>
</dbReference>
<reference evidence="2" key="1">
    <citation type="journal article" date="2020" name="G3 (Bethesda)">
        <title>High-Quality Assemblies for Three Invasive Social Wasps from the &lt;i&gt;Vespula&lt;/i&gt; Genus.</title>
        <authorList>
            <person name="Harrop T.W.R."/>
            <person name="Guhlin J."/>
            <person name="McLaughlin G.M."/>
            <person name="Permina E."/>
            <person name="Stockwell P."/>
            <person name="Gilligan J."/>
            <person name="Le Lec M.F."/>
            <person name="Gruber M.A.M."/>
            <person name="Quinn O."/>
            <person name="Lovegrove M."/>
            <person name="Duncan E.J."/>
            <person name="Remnant E.J."/>
            <person name="Van Eeckhoven J."/>
            <person name="Graham B."/>
            <person name="Knapp R.A."/>
            <person name="Langford K.W."/>
            <person name="Kronenberg Z."/>
            <person name="Press M.O."/>
            <person name="Eacker S.M."/>
            <person name="Wilson-Rankin E.E."/>
            <person name="Purcell J."/>
            <person name="Lester P.J."/>
            <person name="Dearden P.K."/>
        </authorList>
    </citation>
    <scope>NUCLEOTIDE SEQUENCE</scope>
    <source>
        <strain evidence="2">Volc-1</strain>
    </source>
</reference>
<keyword evidence="3" id="KW-1185">Reference proteome</keyword>
<organism evidence="2 3">
    <name type="scientific">Vespula pensylvanica</name>
    <name type="common">Western yellow jacket</name>
    <name type="synonym">Wasp</name>
    <dbReference type="NCBI Taxonomy" id="30213"/>
    <lineage>
        <taxon>Eukaryota</taxon>
        <taxon>Metazoa</taxon>
        <taxon>Ecdysozoa</taxon>
        <taxon>Arthropoda</taxon>
        <taxon>Hexapoda</taxon>
        <taxon>Insecta</taxon>
        <taxon>Pterygota</taxon>
        <taxon>Neoptera</taxon>
        <taxon>Endopterygota</taxon>
        <taxon>Hymenoptera</taxon>
        <taxon>Apocrita</taxon>
        <taxon>Aculeata</taxon>
        <taxon>Vespoidea</taxon>
        <taxon>Vespidae</taxon>
        <taxon>Vespinae</taxon>
        <taxon>Vespula</taxon>
    </lineage>
</organism>
<comment type="caution">
    <text evidence="2">The sequence shown here is derived from an EMBL/GenBank/DDBJ whole genome shotgun (WGS) entry which is preliminary data.</text>
</comment>
<protein>
    <submittedName>
        <fullName evidence="2">Uncharacterized protein</fullName>
    </submittedName>
</protein>
<gene>
    <name evidence="2" type="ORF">H0235_010622</name>
</gene>
<name>A0A834NXD8_VESPE</name>
<evidence type="ECO:0000313" key="3">
    <source>
        <dbReference type="Proteomes" id="UP000600918"/>
    </source>
</evidence>
<sequence>MCQRRRRGPPQRSCLLCPLEPRTNGTPFGAAGIIAAYGRSGIRAPLEYQGASWMRQPAMPPLQERLNGATGKPVFQNKRFRVSCILARQKHTNVFGKVSLEPFLSGYYVSAGRSSASLSKWQRALRNGVSLVERQKNGAPLQICKSTASGRTYIRRQRRRVAEEEEIDEEDEHRQSFPK</sequence>